<proteinExistence type="predicted"/>
<accession>A0AAE8SG62</accession>
<dbReference type="Pfam" id="PF12013">
    <property type="entry name" value="OrsD"/>
    <property type="match status" value="1"/>
</dbReference>
<organism evidence="1 2">
    <name type="scientific">Fusarium torulosum</name>
    <dbReference type="NCBI Taxonomy" id="33205"/>
    <lineage>
        <taxon>Eukaryota</taxon>
        <taxon>Fungi</taxon>
        <taxon>Dikarya</taxon>
        <taxon>Ascomycota</taxon>
        <taxon>Pezizomycotina</taxon>
        <taxon>Sordariomycetes</taxon>
        <taxon>Hypocreomycetidae</taxon>
        <taxon>Hypocreales</taxon>
        <taxon>Nectriaceae</taxon>
        <taxon>Fusarium</taxon>
    </lineage>
</organism>
<evidence type="ECO:0000313" key="1">
    <source>
        <dbReference type="EMBL" id="SPJ74775.1"/>
    </source>
</evidence>
<comment type="caution">
    <text evidence="1">The sequence shown here is derived from an EMBL/GenBank/DDBJ whole genome shotgun (WGS) entry which is preliminary data.</text>
</comment>
<name>A0AAE8SG62_9HYPO</name>
<dbReference type="Proteomes" id="UP001187734">
    <property type="component" value="Unassembled WGS sequence"/>
</dbReference>
<keyword evidence="2" id="KW-1185">Reference proteome</keyword>
<evidence type="ECO:0000313" key="2">
    <source>
        <dbReference type="Proteomes" id="UP001187734"/>
    </source>
</evidence>
<dbReference type="EMBL" id="ONZP01000135">
    <property type="protein sequence ID" value="SPJ74775.1"/>
    <property type="molecule type" value="Genomic_DNA"/>
</dbReference>
<reference evidence="1" key="1">
    <citation type="submission" date="2018-03" db="EMBL/GenBank/DDBJ databases">
        <authorList>
            <person name="Guldener U."/>
        </authorList>
    </citation>
    <scope>NUCLEOTIDE SEQUENCE</scope>
</reference>
<dbReference type="AlphaFoldDB" id="A0AAE8SG62"/>
<sequence>MGVDSFAYDPEHRVIVCRPCGTCLVPKPTSWKSHLRAEPHRMRGDELRLSIEQLSSYSLRPVDELRQWRADRKRPRRPIEGLTIYEGYICCCIDAGCDYCTRRIEKMHDHMPAHGKRASQHTNNTPLWRSCRLQTYFTAKGLIDYFVIEDPSSPRITVAGVAGAVLVPSTLGSLLSVSSPSSQEEGKLFEDLKADIIQASRDLEEKA</sequence>
<dbReference type="InterPro" id="IPR022698">
    <property type="entry name" value="OrsD"/>
</dbReference>
<gene>
    <name evidence="1" type="ORF">FTOL_04506</name>
</gene>
<protein>
    <submittedName>
        <fullName evidence="1">Uncharacterized protein</fullName>
    </submittedName>
</protein>